<feature type="transmembrane region" description="Helical" evidence="6">
    <location>
        <begin position="410"/>
        <end position="436"/>
    </location>
</feature>
<keyword evidence="5 6" id="KW-0472">Membrane</keyword>
<dbReference type="InterPro" id="IPR052159">
    <property type="entry name" value="Competence_DNA_uptake"/>
</dbReference>
<feature type="transmembrane region" description="Helical" evidence="6">
    <location>
        <begin position="274"/>
        <end position="300"/>
    </location>
</feature>
<dbReference type="InterPro" id="IPR025405">
    <property type="entry name" value="DUF4131"/>
</dbReference>
<feature type="transmembrane region" description="Helical" evidence="6">
    <location>
        <begin position="243"/>
        <end position="262"/>
    </location>
</feature>
<protein>
    <submittedName>
        <fullName evidence="9">ComEC/Rec2 family competence protein</fullName>
    </submittedName>
</protein>
<name>A0ABR7GMH2_9FIRM</name>
<comment type="caution">
    <text evidence="9">The sequence shown here is derived from an EMBL/GenBank/DDBJ whole genome shotgun (WGS) entry which is preliminary data.</text>
</comment>
<feature type="transmembrane region" description="Helical" evidence="6">
    <location>
        <begin position="53"/>
        <end position="71"/>
    </location>
</feature>
<dbReference type="Proteomes" id="UP000641741">
    <property type="component" value="Unassembled WGS sequence"/>
</dbReference>
<dbReference type="InterPro" id="IPR036866">
    <property type="entry name" value="RibonucZ/Hydroxyglut_hydro"/>
</dbReference>
<evidence type="ECO:0000259" key="7">
    <source>
        <dbReference type="Pfam" id="PF03772"/>
    </source>
</evidence>
<dbReference type="SUPFAM" id="SSF56281">
    <property type="entry name" value="Metallo-hydrolase/oxidoreductase"/>
    <property type="match status" value="1"/>
</dbReference>
<accession>A0ABR7GMH2</accession>
<feature type="transmembrane region" description="Helical" evidence="6">
    <location>
        <begin position="30"/>
        <end position="47"/>
    </location>
</feature>
<feature type="transmembrane region" description="Helical" evidence="6">
    <location>
        <begin position="495"/>
        <end position="514"/>
    </location>
</feature>
<reference evidence="9 10" key="1">
    <citation type="submission" date="2020-08" db="EMBL/GenBank/DDBJ databases">
        <title>Genome public.</title>
        <authorList>
            <person name="Liu C."/>
            <person name="Sun Q."/>
        </authorList>
    </citation>
    <scope>NUCLEOTIDE SEQUENCE [LARGE SCALE GENOMIC DNA]</scope>
    <source>
        <strain evidence="9 10">M2</strain>
    </source>
</reference>
<feature type="transmembrane region" description="Helical" evidence="6">
    <location>
        <begin position="312"/>
        <end position="330"/>
    </location>
</feature>
<dbReference type="PANTHER" id="PTHR30619">
    <property type="entry name" value="DNA INTERNALIZATION/COMPETENCE PROTEIN COMEC/REC2"/>
    <property type="match status" value="1"/>
</dbReference>
<feature type="transmembrane region" description="Helical" evidence="6">
    <location>
        <begin position="369"/>
        <end position="390"/>
    </location>
</feature>
<dbReference type="Gene3D" id="3.60.15.10">
    <property type="entry name" value="Ribonuclease Z/Hydroxyacylglutathione hydrolase-like"/>
    <property type="match status" value="1"/>
</dbReference>
<evidence type="ECO:0000256" key="1">
    <source>
        <dbReference type="ARBA" id="ARBA00004651"/>
    </source>
</evidence>
<dbReference type="RefSeq" id="WP_186969751.1">
    <property type="nucleotide sequence ID" value="NZ_JACOPK010000004.1"/>
</dbReference>
<keyword evidence="2" id="KW-1003">Cell membrane</keyword>
<evidence type="ECO:0000256" key="6">
    <source>
        <dbReference type="SAM" id="Phobius"/>
    </source>
</evidence>
<dbReference type="Pfam" id="PF03772">
    <property type="entry name" value="Competence"/>
    <property type="match status" value="1"/>
</dbReference>
<comment type="subcellular location">
    <subcellularLocation>
        <location evidence="1">Cell membrane</location>
        <topology evidence="1">Multi-pass membrane protein</topology>
    </subcellularLocation>
</comment>
<evidence type="ECO:0000259" key="8">
    <source>
        <dbReference type="Pfam" id="PF13567"/>
    </source>
</evidence>
<feature type="domain" description="ComEC/Rec2-related protein" evidence="7">
    <location>
        <begin position="219"/>
        <end position="486"/>
    </location>
</feature>
<dbReference type="Pfam" id="PF13567">
    <property type="entry name" value="DUF4131"/>
    <property type="match status" value="1"/>
</dbReference>
<sequence length="741" mass="79771">MFERPLLYLVPPYAATLLIAVRFGLVPSPFLCLPVLTVLLIGAAFAVRHRRAFTVLAMLCAAVFALVQLSLCDRYLAQPVRELNGRSAVVRATVLQDASVYEDSQRAELRVEPNRYLRRSFRTFCYLPLSDTPLCAGDRIEAHVTFYRSNPDRERSLAADGCFIAAFSTKNKSGDVIGFERLGSASGSPRYLPQRIARFCKNAVSAALPEREAGLLRGLLLGDRTGMSDDDTLSFRMAGLSHLVAVSGLHVGYLAAFCFVLLGRKWGVYLSLPLILLFVPVAGATPSVIRAAVMYGITALGFILRRDVNPKLSLMAALALLLLLNPYAAAGAGLQLSFSATLGLILFASSMQHRLLAPFAECARLTRRLLAFPAGALSCTVCASIFTLPVSLACFGRASLLSLPANLPAAALTGVCFVFGYLLCAVSAFCPAVLPVFAVPLRLMLRFLLILAERISLLPFGSIDLSRPLGIAAIALAGGAVIVWLTAGSRIRWRIVLPLVCCTVGGLFLTDAVLRTGEYSVTYLPCGSGQAVILSDTRGHATLIDCAGTSRSAAALTHEWMRLNGVPRIDTLILTAVDMGHARDLPQLMENVRVERILIPSGCTETAKNIELLRLCEQYQAEEISEPQSIIGAAAPVSVFPVAEGKLGVCIADKVLFLHSATKKQLAAFAENGGELPRADELMLAQNTAGDAELLVPLMNHMQTRKILVTAERETTSLRCGSVPCESTDTSGGIVRRYKKE</sequence>
<dbReference type="NCBIfam" id="TIGR00360">
    <property type="entry name" value="ComEC_N-term"/>
    <property type="match status" value="1"/>
</dbReference>
<evidence type="ECO:0000256" key="2">
    <source>
        <dbReference type="ARBA" id="ARBA00022475"/>
    </source>
</evidence>
<proteinExistence type="predicted"/>
<dbReference type="PANTHER" id="PTHR30619:SF1">
    <property type="entry name" value="RECOMBINATION PROTEIN 2"/>
    <property type="match status" value="1"/>
</dbReference>
<organism evidence="9 10">
    <name type="scientific">Agathobaculum hominis</name>
    <dbReference type="NCBI Taxonomy" id="2763014"/>
    <lineage>
        <taxon>Bacteria</taxon>
        <taxon>Bacillati</taxon>
        <taxon>Bacillota</taxon>
        <taxon>Clostridia</taxon>
        <taxon>Eubacteriales</taxon>
        <taxon>Butyricicoccaceae</taxon>
        <taxon>Agathobaculum</taxon>
    </lineage>
</organism>
<feature type="transmembrane region" description="Helical" evidence="6">
    <location>
        <begin position="469"/>
        <end position="488"/>
    </location>
</feature>
<evidence type="ECO:0000256" key="4">
    <source>
        <dbReference type="ARBA" id="ARBA00022989"/>
    </source>
</evidence>
<keyword evidence="4 6" id="KW-1133">Transmembrane helix</keyword>
<dbReference type="InterPro" id="IPR004477">
    <property type="entry name" value="ComEC_N"/>
</dbReference>
<feature type="domain" description="DUF4131" evidence="8">
    <location>
        <begin position="26"/>
        <end position="148"/>
    </location>
</feature>
<gene>
    <name evidence="9" type="ORF">H8S02_05980</name>
</gene>
<evidence type="ECO:0000313" key="10">
    <source>
        <dbReference type="Proteomes" id="UP000641741"/>
    </source>
</evidence>
<keyword evidence="3 6" id="KW-0812">Transmembrane</keyword>
<dbReference type="EMBL" id="JACOPK010000004">
    <property type="protein sequence ID" value="MBC5695495.1"/>
    <property type="molecule type" value="Genomic_DNA"/>
</dbReference>
<keyword evidence="10" id="KW-1185">Reference proteome</keyword>
<feature type="transmembrane region" description="Helical" evidence="6">
    <location>
        <begin position="6"/>
        <end position="23"/>
    </location>
</feature>
<evidence type="ECO:0000256" key="3">
    <source>
        <dbReference type="ARBA" id="ARBA00022692"/>
    </source>
</evidence>
<evidence type="ECO:0000313" key="9">
    <source>
        <dbReference type="EMBL" id="MBC5695495.1"/>
    </source>
</evidence>
<evidence type="ECO:0000256" key="5">
    <source>
        <dbReference type="ARBA" id="ARBA00023136"/>
    </source>
</evidence>